<gene>
    <name evidence="1" type="ORF">BATDEDRAFT_21427</name>
</gene>
<dbReference type="RefSeq" id="XP_006675283.1">
    <property type="nucleotide sequence ID" value="XM_006675220.1"/>
</dbReference>
<name>F4NT40_BATDJ</name>
<dbReference type="InParanoid" id="F4NT40"/>
<dbReference type="EMBL" id="GL882879">
    <property type="protein sequence ID" value="EGF83872.1"/>
    <property type="molecule type" value="Genomic_DNA"/>
</dbReference>
<protein>
    <submittedName>
        <fullName evidence="1">Uncharacterized protein</fullName>
    </submittedName>
</protein>
<sequence>MSLIYKDLFSLLHSSSNSNHYSLIRIADPQCLASLIVQIVQTILRRQPTTAVLVIAQSPDTFRQIPVPSMDELNPFTCSNPANSNSQTLESIQVIMEHHVYIRYTPTPSKLVSLLASVPDWHSIMQDQPAQQPPHLSIVIVGMDSICQGSEGLMTYASSLAMDAAKRSSRLLNSDCSLIVLVERDISGSQAWSDRFSQRLIQTSGGIQVEPAVLQPAHMPSIIIHQ</sequence>
<dbReference type="Proteomes" id="UP000007241">
    <property type="component" value="Unassembled WGS sequence"/>
</dbReference>
<reference evidence="1 2" key="1">
    <citation type="submission" date="2009-12" db="EMBL/GenBank/DDBJ databases">
        <title>The draft genome of Batrachochytrium dendrobatidis.</title>
        <authorList>
            <consortium name="US DOE Joint Genome Institute (JGI-PGF)"/>
            <person name="Kuo A."/>
            <person name="Salamov A."/>
            <person name="Schmutz J."/>
            <person name="Lucas S."/>
            <person name="Pitluck S."/>
            <person name="Rosenblum E."/>
            <person name="Stajich J."/>
            <person name="Eisen M."/>
            <person name="Grigoriev I.V."/>
        </authorList>
    </citation>
    <scope>NUCLEOTIDE SEQUENCE [LARGE SCALE GENOMIC DNA]</scope>
    <source>
        <strain evidence="2">JAM81 / FGSC 10211</strain>
    </source>
</reference>
<proteinExistence type="predicted"/>
<organism evidence="1 2">
    <name type="scientific">Batrachochytrium dendrobatidis (strain JAM81 / FGSC 10211)</name>
    <name type="common">Frog chytrid fungus</name>
    <dbReference type="NCBI Taxonomy" id="684364"/>
    <lineage>
        <taxon>Eukaryota</taxon>
        <taxon>Fungi</taxon>
        <taxon>Fungi incertae sedis</taxon>
        <taxon>Chytridiomycota</taxon>
        <taxon>Chytridiomycota incertae sedis</taxon>
        <taxon>Chytridiomycetes</taxon>
        <taxon>Rhizophydiales</taxon>
        <taxon>Rhizophydiales incertae sedis</taxon>
        <taxon>Batrachochytrium</taxon>
    </lineage>
</organism>
<dbReference type="AlphaFoldDB" id="F4NT40"/>
<accession>F4NT40</accession>
<keyword evidence="2" id="KW-1185">Reference proteome</keyword>
<dbReference type="HOGENOM" id="CLU_1224546_0_0_1"/>
<dbReference type="GeneID" id="18237650"/>
<evidence type="ECO:0000313" key="1">
    <source>
        <dbReference type="EMBL" id="EGF83872.1"/>
    </source>
</evidence>
<evidence type="ECO:0000313" key="2">
    <source>
        <dbReference type="Proteomes" id="UP000007241"/>
    </source>
</evidence>